<dbReference type="Gene3D" id="1.10.439.10">
    <property type="entry name" value="Penicillin Amidohydrolase, domain 1"/>
    <property type="match status" value="1"/>
</dbReference>
<reference evidence="2 3" key="2">
    <citation type="journal article" date="2017" name="Plant Pathol.">
        <title>Pathogenicity and virulence gene content of Xanthomonas strains infecting Araceae, formerly known as Xanthomonas axonopodis pv. dieffenbachiae.</title>
        <authorList>
            <person name="Constantin E.C."/>
            <person name="Haegeman A."/>
            <person name="Van Vaerenbergh J."/>
            <person name="Baeyen S."/>
            <person name="Van Malderghem C."/>
            <person name="Maes M."/>
            <person name="Cottyn B."/>
        </authorList>
    </citation>
    <scope>NUCLEOTIDE SEQUENCE [LARGE SCALE GENOMIC DNA]</scope>
    <source>
        <strain evidence="3">LMG9055</strain>
    </source>
</reference>
<reference evidence="2 3" key="1">
    <citation type="journal article" date="2016" name="Plant Pathol.">
        <title>Genetic characterization of strains named as Xanthomonas axonopodis pv. dieffenbachiae leads to a taxonomic revision of the X. axonopodis species complex.</title>
        <authorList>
            <person name="Constantin E.C."/>
            <person name="Cleenwerck I."/>
            <person name="Maes M."/>
            <person name="Baeyen S."/>
            <person name="Van Malderghem C."/>
            <person name="De Vos P."/>
            <person name="Cottyn B."/>
        </authorList>
    </citation>
    <scope>NUCLEOTIDE SEQUENCE [LARGE SCALE GENOMIC DNA]</scope>
    <source>
        <strain evidence="3">LMG9055</strain>
    </source>
</reference>
<dbReference type="Pfam" id="PF01804">
    <property type="entry name" value="Penicil_amidase"/>
    <property type="match status" value="1"/>
</dbReference>
<dbReference type="Proteomes" id="UP000050343">
    <property type="component" value="Unassembled WGS sequence"/>
</dbReference>
<dbReference type="GO" id="GO:0016811">
    <property type="term" value="F:hydrolase activity, acting on carbon-nitrogen (but not peptide) bonds, in linear amides"/>
    <property type="evidence" value="ECO:0007669"/>
    <property type="project" value="InterPro"/>
</dbReference>
<sequence>MARDRLFRLDLLRRKDLGQLGQAFGPDYLAQDRASRFFVLGRSGGRWASYLPGARREIAL</sequence>
<comment type="similarity">
    <text evidence="1">Belongs to the peptidase S45 family.</text>
</comment>
<comment type="caution">
    <text evidence="2">The sequence shown here is derived from an EMBL/GenBank/DDBJ whole genome shotgun (WGS) entry which is preliminary data.</text>
</comment>
<protein>
    <submittedName>
        <fullName evidence="2">Uncharacterized protein</fullName>
    </submittedName>
</protein>
<accession>A0A1V9HEK3</accession>
<dbReference type="EMBL" id="JPUO02000093">
    <property type="protein sequence ID" value="OQP81256.1"/>
    <property type="molecule type" value="Genomic_DNA"/>
</dbReference>
<dbReference type="InterPro" id="IPR029055">
    <property type="entry name" value="Ntn_hydrolases_N"/>
</dbReference>
<dbReference type="InterPro" id="IPR002692">
    <property type="entry name" value="S45"/>
</dbReference>
<dbReference type="AlphaFoldDB" id="A0A1V9HEK3"/>
<name>A0A1V9HEK3_9XANT</name>
<dbReference type="GO" id="GO:0017000">
    <property type="term" value="P:antibiotic biosynthetic process"/>
    <property type="evidence" value="ECO:0007669"/>
    <property type="project" value="InterPro"/>
</dbReference>
<evidence type="ECO:0000313" key="3">
    <source>
        <dbReference type="Proteomes" id="UP000050343"/>
    </source>
</evidence>
<dbReference type="InterPro" id="IPR023343">
    <property type="entry name" value="Penicillin_amidase_dom1"/>
</dbReference>
<dbReference type="SUPFAM" id="SSF56235">
    <property type="entry name" value="N-terminal nucleophile aminohydrolases (Ntn hydrolases)"/>
    <property type="match status" value="1"/>
</dbReference>
<organism evidence="2 3">
    <name type="scientific">Xanthomonas phaseoli pv. syngonii LMG 9055</name>
    <dbReference type="NCBI Taxonomy" id="1437878"/>
    <lineage>
        <taxon>Bacteria</taxon>
        <taxon>Pseudomonadati</taxon>
        <taxon>Pseudomonadota</taxon>
        <taxon>Gammaproteobacteria</taxon>
        <taxon>Lysobacterales</taxon>
        <taxon>Lysobacteraceae</taxon>
        <taxon>Xanthomonas</taxon>
    </lineage>
</organism>
<proteinExistence type="inferred from homology"/>
<evidence type="ECO:0000256" key="1">
    <source>
        <dbReference type="ARBA" id="ARBA00006586"/>
    </source>
</evidence>
<evidence type="ECO:0000313" key="2">
    <source>
        <dbReference type="EMBL" id="OQP81256.1"/>
    </source>
</evidence>
<gene>
    <name evidence="2" type="ORF">IA54_021345</name>
</gene>